<dbReference type="SUPFAM" id="SSF50242">
    <property type="entry name" value="TIMP-like"/>
    <property type="match status" value="1"/>
</dbReference>
<dbReference type="InterPro" id="IPR010294">
    <property type="entry name" value="ADAMTS_spacer1"/>
</dbReference>
<dbReference type="GO" id="GO:0031012">
    <property type="term" value="C:extracellular matrix"/>
    <property type="evidence" value="ECO:0007669"/>
    <property type="project" value="TreeGrafter"/>
</dbReference>
<dbReference type="GO" id="GO:0004222">
    <property type="term" value="F:metalloendopeptidase activity"/>
    <property type="evidence" value="ECO:0007669"/>
    <property type="project" value="TreeGrafter"/>
</dbReference>
<dbReference type="FunCoup" id="L5L8D2">
    <property type="interactions" value="14"/>
</dbReference>
<dbReference type="PROSITE" id="PS50189">
    <property type="entry name" value="NTR"/>
    <property type="match status" value="1"/>
</dbReference>
<dbReference type="Pfam" id="PF01759">
    <property type="entry name" value="NTR"/>
    <property type="match status" value="1"/>
</dbReference>
<dbReference type="FunFam" id="2.60.120.830:FF:000001">
    <property type="entry name" value="A disintegrin and metalloproteinase with thrombospondin motifs 1"/>
    <property type="match status" value="1"/>
</dbReference>
<dbReference type="eggNOG" id="KOG3538">
    <property type="taxonomic scope" value="Eukaryota"/>
</dbReference>
<protein>
    <submittedName>
        <fullName evidence="6">ADAMTS-like protein 5</fullName>
    </submittedName>
</protein>
<dbReference type="PANTHER" id="PTHR13723:SF173">
    <property type="entry name" value="ADAMTS-LIKE PROTEIN 5"/>
    <property type="match status" value="1"/>
</dbReference>
<name>L5L8D2_PTEAL</name>
<dbReference type="CDD" id="cd03523">
    <property type="entry name" value="NTR_like"/>
    <property type="match status" value="1"/>
</dbReference>
<dbReference type="Gene3D" id="2.60.120.830">
    <property type="match status" value="1"/>
</dbReference>
<evidence type="ECO:0000256" key="4">
    <source>
        <dbReference type="SAM" id="MobiDB-lite"/>
    </source>
</evidence>
<dbReference type="GO" id="GO:0030198">
    <property type="term" value="P:extracellular matrix organization"/>
    <property type="evidence" value="ECO:0007669"/>
    <property type="project" value="InterPro"/>
</dbReference>
<dbReference type="EMBL" id="KB030265">
    <property type="protein sequence ID" value="ELK19318.1"/>
    <property type="molecule type" value="Genomic_DNA"/>
</dbReference>
<dbReference type="FunFam" id="2.40.50.120:FF:000021">
    <property type="entry name" value="ADAMTS like 5"/>
    <property type="match status" value="1"/>
</dbReference>
<dbReference type="InterPro" id="IPR018933">
    <property type="entry name" value="Netrin_module_non-TIMP"/>
</dbReference>
<dbReference type="Gene3D" id="2.40.50.120">
    <property type="match status" value="1"/>
</dbReference>
<proteinExistence type="predicted"/>
<organism evidence="6 7">
    <name type="scientific">Pteropus alecto</name>
    <name type="common">Black flying fox</name>
    <dbReference type="NCBI Taxonomy" id="9402"/>
    <lineage>
        <taxon>Eukaryota</taxon>
        <taxon>Metazoa</taxon>
        <taxon>Chordata</taxon>
        <taxon>Craniata</taxon>
        <taxon>Vertebrata</taxon>
        <taxon>Euteleostomi</taxon>
        <taxon>Mammalia</taxon>
        <taxon>Eutheria</taxon>
        <taxon>Laurasiatheria</taxon>
        <taxon>Chiroptera</taxon>
        <taxon>Yinpterochiroptera</taxon>
        <taxon>Pteropodoidea</taxon>
        <taxon>Pteropodidae</taxon>
        <taxon>Pteropodinae</taxon>
        <taxon>Pteropus</taxon>
    </lineage>
</organism>
<evidence type="ECO:0000256" key="3">
    <source>
        <dbReference type="ARBA" id="ARBA00023157"/>
    </source>
</evidence>
<evidence type="ECO:0000256" key="1">
    <source>
        <dbReference type="ARBA" id="ARBA00004613"/>
    </source>
</evidence>
<keyword evidence="7" id="KW-1185">Reference proteome</keyword>
<feature type="compositionally biased region" description="Pro residues" evidence="4">
    <location>
        <begin position="614"/>
        <end position="628"/>
    </location>
</feature>
<dbReference type="PANTHER" id="PTHR13723">
    <property type="entry name" value="ADAMTS A DISINTEGRIN AND METALLOPROTEASE WITH THROMBOSPONDIN MOTIFS PROTEASE"/>
    <property type="match status" value="1"/>
</dbReference>
<evidence type="ECO:0000313" key="6">
    <source>
        <dbReference type="EMBL" id="ELK19318.1"/>
    </source>
</evidence>
<dbReference type="AlphaFoldDB" id="L5L8D2"/>
<dbReference type="InterPro" id="IPR013273">
    <property type="entry name" value="ADAMTS/ADAMTS-like"/>
</dbReference>
<feature type="region of interest" description="Disordered" evidence="4">
    <location>
        <begin position="596"/>
        <end position="628"/>
    </location>
</feature>
<reference evidence="7" key="1">
    <citation type="journal article" date="2013" name="Science">
        <title>Comparative analysis of bat genomes provides insight into the evolution of flight and immunity.</title>
        <authorList>
            <person name="Zhang G."/>
            <person name="Cowled C."/>
            <person name="Shi Z."/>
            <person name="Huang Z."/>
            <person name="Bishop-Lilly K.A."/>
            <person name="Fang X."/>
            <person name="Wynne J.W."/>
            <person name="Xiong Z."/>
            <person name="Baker M.L."/>
            <person name="Zhao W."/>
            <person name="Tachedjian M."/>
            <person name="Zhu Y."/>
            <person name="Zhou P."/>
            <person name="Jiang X."/>
            <person name="Ng J."/>
            <person name="Yang L."/>
            <person name="Wu L."/>
            <person name="Xiao J."/>
            <person name="Feng Y."/>
            <person name="Chen Y."/>
            <person name="Sun X."/>
            <person name="Zhang Y."/>
            <person name="Marsh G.A."/>
            <person name="Crameri G."/>
            <person name="Broder C.C."/>
            <person name="Frey K.G."/>
            <person name="Wang L.F."/>
            <person name="Wang J."/>
        </authorList>
    </citation>
    <scope>NUCLEOTIDE SEQUENCE [LARGE SCALE GENOMIC DNA]</scope>
</reference>
<dbReference type="InterPro" id="IPR001134">
    <property type="entry name" value="Netrin_domain"/>
</dbReference>
<dbReference type="InterPro" id="IPR050439">
    <property type="entry name" value="ADAMTS_ADAMTS-like"/>
</dbReference>
<feature type="region of interest" description="Disordered" evidence="4">
    <location>
        <begin position="236"/>
        <end position="261"/>
    </location>
</feature>
<dbReference type="GO" id="GO:0006508">
    <property type="term" value="P:proteolysis"/>
    <property type="evidence" value="ECO:0007669"/>
    <property type="project" value="TreeGrafter"/>
</dbReference>
<dbReference type="GO" id="GO:0005576">
    <property type="term" value="C:extracellular region"/>
    <property type="evidence" value="ECO:0007669"/>
    <property type="project" value="UniProtKB-SubCell"/>
</dbReference>
<dbReference type="STRING" id="9402.L5L8D2"/>
<accession>L5L8D2</accession>
<dbReference type="PRINTS" id="PR01857">
    <property type="entry name" value="ADAMTSFAMILY"/>
</dbReference>
<gene>
    <name evidence="6" type="ORF">PAL_GLEAN10005955</name>
</gene>
<evidence type="ECO:0000259" key="5">
    <source>
        <dbReference type="PROSITE" id="PS50189"/>
    </source>
</evidence>
<dbReference type="SMART" id="SM00643">
    <property type="entry name" value="C345C"/>
    <property type="match status" value="1"/>
</dbReference>
<keyword evidence="3" id="KW-1015">Disulfide bond</keyword>
<dbReference type="Proteomes" id="UP000010552">
    <property type="component" value="Unassembled WGS sequence"/>
</dbReference>
<keyword evidence="2" id="KW-0964">Secreted</keyword>
<sequence>MGDPEHMRTTLCDGTAPPQGFSVDSGNALVLTWPAHGSHPASGVQGTGACTRAVGVAPAPEPSVAPTLSHPVPQLCPLPSSSHLFLCPAHGALDTKPAPSDGSGCALHPEVLILLRQTPGQGRAAALVGPPPKAPESGQQEKWGSREGAAFLGSRLGALGSGGASPGALLIGRGAGRGRGHALGAAVVEGVRRSDPCWRELPRQEQRCRPACPPGDNLVGLVLRLFQSCTCRQAASCLSGKPRPRGTVSEASESSRSERMRLGSPCRIGRVRASGASGVDVSKPGPSGRWLVPDTGAVRSPMSQTREPKSPEGTSKPPALGRGCALPQGSGRVDAMGFLEPLFQLLWAGTLRAKPALHPNCPPGAVPFRDLQCALYNGHPVLSPQKTYQWVPFYGAPNQCDLNCLAVGHAFYHSFGRVLDGTPCSQGGQGLCVAGRCLSAGCDGLMGSDAREDRCGRCGGANDSCLLVQRVFRDAGTFAGYWNVTLIPKGARHIRAAHRSRNHLALMAGDGHYVLNGNWAVSPPGTYEAAGTRVVYTRAAGAEETLRAAGPTSQDLLLQVLLQEPNPGIEFEFWLPREHYGPFQEQTQALGWSLRQPQPREVEPQPPETTAAPAPDPPRIPTPTPGDPCPPCLDTRGRAHRLLHYCGSDFVFRAHVLGRLRQAQETRYEVRVQLVYKNRSPLQALEYMWAPGRCPCPPLALHREYLLAARRLVSPDGTQDRLLLPHAGYARPWSPAEESRVRLAARHCPV</sequence>
<feature type="domain" description="NTR" evidence="5">
    <location>
        <begin position="629"/>
        <end position="748"/>
    </location>
</feature>
<feature type="region of interest" description="Disordered" evidence="4">
    <location>
        <begin position="274"/>
        <end position="323"/>
    </location>
</feature>
<dbReference type="Pfam" id="PF19236">
    <property type="entry name" value="ADAMTS_CR_3"/>
    <property type="match status" value="1"/>
</dbReference>
<dbReference type="InterPro" id="IPR045371">
    <property type="entry name" value="ADAMTS_CR_3"/>
</dbReference>
<dbReference type="InParanoid" id="L5L8D2"/>
<dbReference type="InterPro" id="IPR008993">
    <property type="entry name" value="TIMP-like_OB-fold"/>
</dbReference>
<evidence type="ECO:0000256" key="2">
    <source>
        <dbReference type="ARBA" id="ARBA00022525"/>
    </source>
</evidence>
<dbReference type="Pfam" id="PF05986">
    <property type="entry name" value="ADAMTS_spacer1"/>
    <property type="match status" value="1"/>
</dbReference>
<comment type="subcellular location">
    <subcellularLocation>
        <location evidence="1">Secreted</location>
    </subcellularLocation>
</comment>
<evidence type="ECO:0000313" key="7">
    <source>
        <dbReference type="Proteomes" id="UP000010552"/>
    </source>
</evidence>